<evidence type="ECO:0000313" key="1">
    <source>
        <dbReference type="EMBL" id="KGR90054.1"/>
    </source>
</evidence>
<protein>
    <submittedName>
        <fullName evidence="1">Transposase</fullName>
    </submittedName>
</protein>
<dbReference type="RefSeq" id="WP_036177865.1">
    <property type="nucleotide sequence ID" value="NZ_AVCZ01000027.1"/>
</dbReference>
<dbReference type="Pfam" id="PF05717">
    <property type="entry name" value="TnpB_IS66"/>
    <property type="match status" value="1"/>
</dbReference>
<sequence length="117" mass="13501">MIHDFTKVKNIYIICGRTDMRKGIDGLATLVQDTFQLDPYSDAVFLFSGWSRDRYKCLYFDGDGFALLYKRIDNGKLQWPKNEAEVQNLTQQELRWLLEGLSIAQPKAITKSSKGVF</sequence>
<gene>
    <name evidence="1" type="ORF">CD30_13850</name>
</gene>
<reference evidence="1 2" key="1">
    <citation type="submission" date="2014-02" db="EMBL/GenBank/DDBJ databases">
        <title>Draft genome sequence of Lysinibacillus massiliensis CCUG 49529.</title>
        <authorList>
            <person name="Zhang F."/>
            <person name="Wang G."/>
            <person name="Zhang L."/>
        </authorList>
    </citation>
    <scope>NUCLEOTIDE SEQUENCE [LARGE SCALE GENOMIC DNA]</scope>
    <source>
        <strain evidence="1 2">CCUG 49529</strain>
    </source>
</reference>
<dbReference type="NCBIfam" id="NF033819">
    <property type="entry name" value="IS66_TnpB"/>
    <property type="match status" value="1"/>
</dbReference>
<evidence type="ECO:0000313" key="2">
    <source>
        <dbReference type="Proteomes" id="UP000030595"/>
    </source>
</evidence>
<accession>A0A0A3IZ53</accession>
<proteinExistence type="predicted"/>
<name>A0A0A3IZ53_9BACL</name>
<dbReference type="AlphaFoldDB" id="A0A0A3IZ53"/>
<dbReference type="OrthoDB" id="4956084at2"/>
<dbReference type="PANTHER" id="PTHR36455">
    <property type="match status" value="1"/>
</dbReference>
<keyword evidence="2" id="KW-1185">Reference proteome</keyword>
<dbReference type="EMBL" id="JPVQ01000027">
    <property type="protein sequence ID" value="KGR90054.1"/>
    <property type="molecule type" value="Genomic_DNA"/>
</dbReference>
<dbReference type="PANTHER" id="PTHR36455:SF1">
    <property type="entry name" value="BLR8292 PROTEIN"/>
    <property type="match status" value="1"/>
</dbReference>
<dbReference type="Proteomes" id="UP000030595">
    <property type="component" value="Unassembled WGS sequence"/>
</dbReference>
<dbReference type="eggNOG" id="COG3436">
    <property type="taxonomic scope" value="Bacteria"/>
</dbReference>
<comment type="caution">
    <text evidence="1">The sequence shown here is derived from an EMBL/GenBank/DDBJ whole genome shotgun (WGS) entry which is preliminary data.</text>
</comment>
<organism evidence="1 2">
    <name type="scientific">Ureibacillus massiliensis 4400831 = CIP 108448 = CCUG 49529</name>
    <dbReference type="NCBI Taxonomy" id="1211035"/>
    <lineage>
        <taxon>Bacteria</taxon>
        <taxon>Bacillati</taxon>
        <taxon>Bacillota</taxon>
        <taxon>Bacilli</taxon>
        <taxon>Bacillales</taxon>
        <taxon>Caryophanaceae</taxon>
        <taxon>Ureibacillus</taxon>
    </lineage>
</organism>
<dbReference type="InterPro" id="IPR008878">
    <property type="entry name" value="Transposase_IS66_Orf2"/>
</dbReference>